<evidence type="ECO:0000256" key="2">
    <source>
        <dbReference type="ARBA" id="ARBA00023125"/>
    </source>
</evidence>
<evidence type="ECO:0000313" key="7">
    <source>
        <dbReference type="Proteomes" id="UP000051562"/>
    </source>
</evidence>
<dbReference type="GO" id="GO:0003700">
    <property type="term" value="F:DNA-binding transcription factor activity"/>
    <property type="evidence" value="ECO:0007669"/>
    <property type="project" value="TreeGrafter"/>
</dbReference>
<feature type="domain" description="HTH tetR-type" evidence="5">
    <location>
        <begin position="12"/>
        <end position="72"/>
    </location>
</feature>
<keyword evidence="3" id="KW-0804">Transcription</keyword>
<dbReference type="RefSeq" id="WP_055728273.1">
    <property type="nucleotide sequence ID" value="NZ_LMAR01000036.1"/>
</dbReference>
<dbReference type="Pfam" id="PF00440">
    <property type="entry name" value="TetR_N"/>
    <property type="match status" value="1"/>
</dbReference>
<accession>A0A0Q3PKZ9</accession>
<feature type="DNA-binding region" description="H-T-H motif" evidence="4">
    <location>
        <begin position="35"/>
        <end position="54"/>
    </location>
</feature>
<dbReference type="PANTHER" id="PTHR30055">
    <property type="entry name" value="HTH-TYPE TRANSCRIPTIONAL REGULATOR RUTR"/>
    <property type="match status" value="1"/>
</dbReference>
<dbReference type="InterPro" id="IPR009057">
    <property type="entry name" value="Homeodomain-like_sf"/>
</dbReference>
<sequence>MVEEATVKRSARVTRQRILDAAVLRFSRHSYEETTLRDIATDVGVDVALVHRAFGSKEELFEQAVKSTIDGDFQQAAQAPDPGLAMTSHFVQSRLSSASGKADPLNILVHSLNSHRASPILRELVQQDFIQPLAARLPEGELGAALAIACLAGVALLRDVLGIAALRVADDEEIRPIVAKLMRACLGSTAEPDAHGVRPPQ</sequence>
<protein>
    <recommendedName>
        <fullName evidence="5">HTH tetR-type domain-containing protein</fullName>
    </recommendedName>
</protein>
<dbReference type="EMBL" id="LMAR01000036">
    <property type="protein sequence ID" value="KQK30422.1"/>
    <property type="molecule type" value="Genomic_DNA"/>
</dbReference>
<evidence type="ECO:0000313" key="6">
    <source>
        <dbReference type="EMBL" id="KQK30422.1"/>
    </source>
</evidence>
<dbReference type="Gene3D" id="1.10.357.10">
    <property type="entry name" value="Tetracycline Repressor, domain 2"/>
    <property type="match status" value="1"/>
</dbReference>
<name>A0A0Q3PKZ9_9HYPH</name>
<keyword evidence="7" id="KW-1185">Reference proteome</keyword>
<dbReference type="InterPro" id="IPR050109">
    <property type="entry name" value="HTH-type_TetR-like_transc_reg"/>
</dbReference>
<dbReference type="InterPro" id="IPR041678">
    <property type="entry name" value="TetR_C_16"/>
</dbReference>
<keyword evidence="1" id="KW-0805">Transcription regulation</keyword>
<evidence type="ECO:0000256" key="3">
    <source>
        <dbReference type="ARBA" id="ARBA00023163"/>
    </source>
</evidence>
<dbReference type="SUPFAM" id="SSF46689">
    <property type="entry name" value="Homeodomain-like"/>
    <property type="match status" value="1"/>
</dbReference>
<dbReference type="GO" id="GO:0000976">
    <property type="term" value="F:transcription cis-regulatory region binding"/>
    <property type="evidence" value="ECO:0007669"/>
    <property type="project" value="TreeGrafter"/>
</dbReference>
<comment type="caution">
    <text evidence="6">The sequence shown here is derived from an EMBL/GenBank/DDBJ whole genome shotgun (WGS) entry which is preliminary data.</text>
</comment>
<organism evidence="6 7">
    <name type="scientific">Bosea thiooxidans</name>
    <dbReference type="NCBI Taxonomy" id="53254"/>
    <lineage>
        <taxon>Bacteria</taxon>
        <taxon>Pseudomonadati</taxon>
        <taxon>Pseudomonadota</taxon>
        <taxon>Alphaproteobacteria</taxon>
        <taxon>Hyphomicrobiales</taxon>
        <taxon>Boseaceae</taxon>
        <taxon>Bosea</taxon>
    </lineage>
</organism>
<reference evidence="6 7" key="1">
    <citation type="submission" date="2015-10" db="EMBL/GenBank/DDBJ databases">
        <title>Draft genome of Bosea thiooxidans.</title>
        <authorList>
            <person name="Wang X."/>
        </authorList>
    </citation>
    <scope>NUCLEOTIDE SEQUENCE [LARGE SCALE GENOMIC DNA]</scope>
    <source>
        <strain evidence="6 7">CGMCC 9174</strain>
    </source>
</reference>
<keyword evidence="2 4" id="KW-0238">DNA-binding</keyword>
<dbReference type="SUPFAM" id="SSF48498">
    <property type="entry name" value="Tetracyclin repressor-like, C-terminal domain"/>
    <property type="match status" value="1"/>
</dbReference>
<dbReference type="PROSITE" id="PS50977">
    <property type="entry name" value="HTH_TETR_2"/>
    <property type="match status" value="1"/>
</dbReference>
<gene>
    <name evidence="6" type="ORF">ARD30_13430</name>
</gene>
<evidence type="ECO:0000259" key="5">
    <source>
        <dbReference type="PROSITE" id="PS50977"/>
    </source>
</evidence>
<evidence type="ECO:0000256" key="4">
    <source>
        <dbReference type="PROSITE-ProRule" id="PRU00335"/>
    </source>
</evidence>
<dbReference type="InterPro" id="IPR001647">
    <property type="entry name" value="HTH_TetR"/>
</dbReference>
<dbReference type="Proteomes" id="UP000051562">
    <property type="component" value="Unassembled WGS sequence"/>
</dbReference>
<dbReference type="Pfam" id="PF17920">
    <property type="entry name" value="TetR_C_16"/>
    <property type="match status" value="1"/>
</dbReference>
<evidence type="ECO:0000256" key="1">
    <source>
        <dbReference type="ARBA" id="ARBA00023015"/>
    </source>
</evidence>
<dbReference type="InterPro" id="IPR036271">
    <property type="entry name" value="Tet_transcr_reg_TetR-rel_C_sf"/>
</dbReference>
<dbReference type="AlphaFoldDB" id="A0A0Q3PKZ9"/>
<proteinExistence type="predicted"/>
<dbReference type="PANTHER" id="PTHR30055:SF234">
    <property type="entry name" value="HTH-TYPE TRANSCRIPTIONAL REGULATOR BETI"/>
    <property type="match status" value="1"/>
</dbReference>